<evidence type="ECO:0000313" key="1">
    <source>
        <dbReference type="EMBL" id="RDX65086.1"/>
    </source>
</evidence>
<evidence type="ECO:0008006" key="3">
    <source>
        <dbReference type="Google" id="ProtNLM"/>
    </source>
</evidence>
<keyword evidence="2" id="KW-1185">Reference proteome</keyword>
<evidence type="ECO:0000313" key="2">
    <source>
        <dbReference type="Proteomes" id="UP000257109"/>
    </source>
</evidence>
<dbReference type="AlphaFoldDB" id="A0A371EGI5"/>
<dbReference type="OrthoDB" id="411615at2759"/>
<protein>
    <recommendedName>
        <fullName evidence="3">Copia protein</fullName>
    </recommendedName>
</protein>
<dbReference type="Proteomes" id="UP000257109">
    <property type="component" value="Unassembled WGS sequence"/>
</dbReference>
<sequence>MKNEYWQKAIDTELLALDENQTWDIVPCPPIIKPLGNKLLQDLINVLGNKQEYGLDCDETFAPVPR</sequence>
<name>A0A371EGI5_MUCPR</name>
<comment type="caution">
    <text evidence="1">The sequence shown here is derived from an EMBL/GenBank/DDBJ whole genome shotgun (WGS) entry which is preliminary data.</text>
</comment>
<accession>A0A371EGI5</accession>
<organism evidence="1 2">
    <name type="scientific">Mucuna pruriens</name>
    <name type="common">Velvet bean</name>
    <name type="synonym">Dolichos pruriens</name>
    <dbReference type="NCBI Taxonomy" id="157652"/>
    <lineage>
        <taxon>Eukaryota</taxon>
        <taxon>Viridiplantae</taxon>
        <taxon>Streptophyta</taxon>
        <taxon>Embryophyta</taxon>
        <taxon>Tracheophyta</taxon>
        <taxon>Spermatophyta</taxon>
        <taxon>Magnoliopsida</taxon>
        <taxon>eudicotyledons</taxon>
        <taxon>Gunneridae</taxon>
        <taxon>Pentapetalae</taxon>
        <taxon>rosids</taxon>
        <taxon>fabids</taxon>
        <taxon>Fabales</taxon>
        <taxon>Fabaceae</taxon>
        <taxon>Papilionoideae</taxon>
        <taxon>50 kb inversion clade</taxon>
        <taxon>NPAAA clade</taxon>
        <taxon>indigoferoid/millettioid clade</taxon>
        <taxon>Phaseoleae</taxon>
        <taxon>Mucuna</taxon>
    </lineage>
</organism>
<gene>
    <name evidence="1" type="ORF">CR513_56285</name>
</gene>
<dbReference type="EMBL" id="QJKJ01014072">
    <property type="protein sequence ID" value="RDX65086.1"/>
    <property type="molecule type" value="Genomic_DNA"/>
</dbReference>
<proteinExistence type="predicted"/>
<reference evidence="1" key="1">
    <citation type="submission" date="2018-05" db="EMBL/GenBank/DDBJ databases">
        <title>Draft genome of Mucuna pruriens seed.</title>
        <authorList>
            <person name="Nnadi N.E."/>
            <person name="Vos R."/>
            <person name="Hasami M.H."/>
            <person name="Devisetty U.K."/>
            <person name="Aguiy J.C."/>
        </authorList>
    </citation>
    <scope>NUCLEOTIDE SEQUENCE [LARGE SCALE GENOMIC DNA]</scope>
    <source>
        <strain evidence="1">JCA_2017</strain>
    </source>
</reference>
<feature type="non-terminal residue" evidence="1">
    <location>
        <position position="66"/>
    </location>
</feature>